<reference evidence="1" key="1">
    <citation type="journal article" date="2019" name="Sci. Rep.">
        <title>Draft genome of Tanacetum cinerariifolium, the natural source of mosquito coil.</title>
        <authorList>
            <person name="Yamashiro T."/>
            <person name="Shiraishi A."/>
            <person name="Satake H."/>
            <person name="Nakayama K."/>
        </authorList>
    </citation>
    <scope>NUCLEOTIDE SEQUENCE</scope>
</reference>
<protein>
    <submittedName>
        <fullName evidence="1">Uncharacterized protein</fullName>
    </submittedName>
</protein>
<dbReference type="AlphaFoldDB" id="A0A699WEU1"/>
<evidence type="ECO:0000313" key="1">
    <source>
        <dbReference type="EMBL" id="GFD46712.1"/>
    </source>
</evidence>
<accession>A0A699WEU1</accession>
<comment type="caution">
    <text evidence="1">The sequence shown here is derived from an EMBL/GenBank/DDBJ whole genome shotgun (WGS) entry which is preliminary data.</text>
</comment>
<proteinExistence type="predicted"/>
<organism evidence="1">
    <name type="scientific">Tanacetum cinerariifolium</name>
    <name type="common">Dalmatian daisy</name>
    <name type="synonym">Chrysanthemum cinerariifolium</name>
    <dbReference type="NCBI Taxonomy" id="118510"/>
    <lineage>
        <taxon>Eukaryota</taxon>
        <taxon>Viridiplantae</taxon>
        <taxon>Streptophyta</taxon>
        <taxon>Embryophyta</taxon>
        <taxon>Tracheophyta</taxon>
        <taxon>Spermatophyta</taxon>
        <taxon>Magnoliopsida</taxon>
        <taxon>eudicotyledons</taxon>
        <taxon>Gunneridae</taxon>
        <taxon>Pentapetalae</taxon>
        <taxon>asterids</taxon>
        <taxon>campanulids</taxon>
        <taxon>Asterales</taxon>
        <taxon>Asteraceae</taxon>
        <taxon>Asteroideae</taxon>
        <taxon>Anthemideae</taxon>
        <taxon>Anthemidinae</taxon>
        <taxon>Tanacetum</taxon>
    </lineage>
</organism>
<gene>
    <name evidence="1" type="ORF">Tci_918681</name>
</gene>
<dbReference type="EMBL" id="BKCJ011681489">
    <property type="protein sequence ID" value="GFD46712.1"/>
    <property type="molecule type" value="Genomic_DNA"/>
</dbReference>
<name>A0A699WEU1_TANCI</name>
<feature type="non-terminal residue" evidence="1">
    <location>
        <position position="1"/>
    </location>
</feature>
<sequence length="99" mass="11049">CLKSIFTTHNIEDLLHVGDPILRINGSYCLLKGMRLLLVKAFKPCVNSNWWGISTSIQRSRSSTELFADLLANLRKQSLQGVLNGRSKVGIGTFVHHLT</sequence>